<keyword evidence="1" id="KW-0413">Isomerase</keyword>
<dbReference type="Pfam" id="PF00254">
    <property type="entry name" value="FKBP_C"/>
    <property type="match status" value="1"/>
</dbReference>
<dbReference type="PANTHER" id="PTHR47860">
    <property type="entry name" value="PEPTIDYL-PROLYL CIS-TRANS ISOMERASE FKBP17-1, CHLOROPLASTIC"/>
    <property type="match status" value="1"/>
</dbReference>
<feature type="domain" description="PPIase FKBP-type" evidence="2">
    <location>
        <begin position="104"/>
        <end position="213"/>
    </location>
</feature>
<evidence type="ECO:0000256" key="1">
    <source>
        <dbReference type="PROSITE-ProRule" id="PRU00277"/>
    </source>
</evidence>
<dbReference type="EC" id="5.2.1.8" evidence="1"/>
<evidence type="ECO:0000259" key="2">
    <source>
        <dbReference type="PROSITE" id="PS50059"/>
    </source>
</evidence>
<accession>J7G2V3</accession>
<dbReference type="Proteomes" id="UP000243348">
    <property type="component" value="Nucleomorph 1"/>
</dbReference>
<dbReference type="InterPro" id="IPR046357">
    <property type="entry name" value="PPIase_dom_sf"/>
</dbReference>
<evidence type="ECO:0000313" key="4">
    <source>
        <dbReference type="Proteomes" id="UP000243348"/>
    </source>
</evidence>
<sequence>MSIGHLGYIPFYGFPKNLLKIVNKKINEKNFKSNRKKEEETNTRRAFFEDLKKKKMLFFFTFFSFPGFSVIADDDLKNKKAFSTKSGLKILEFTEGEGKAPEWGNLLVINYVIYELTPKGLDQIDSTFGRNQPFLFAHGGGQVIRGIEETVHDMKMGGKRRVILSEETGYVNPTLGPVPPLNYQRKKLFEKNKNEFLENKKLIVFDIELVDIKKNIHTLGNFSNFFLNNTEIRNLFLSE</sequence>
<name>J7G2V3_9CRYP</name>
<protein>
    <recommendedName>
        <fullName evidence="1">peptidylprolyl isomerase</fullName>
        <ecNumber evidence="1">5.2.1.8</ecNumber>
    </recommendedName>
</protein>
<dbReference type="InterPro" id="IPR001179">
    <property type="entry name" value="PPIase_FKBP_dom"/>
</dbReference>
<comment type="catalytic activity">
    <reaction evidence="1">
        <text>[protein]-peptidylproline (omega=180) = [protein]-peptidylproline (omega=0)</text>
        <dbReference type="Rhea" id="RHEA:16237"/>
        <dbReference type="Rhea" id="RHEA-COMP:10747"/>
        <dbReference type="Rhea" id="RHEA-COMP:10748"/>
        <dbReference type="ChEBI" id="CHEBI:83833"/>
        <dbReference type="ChEBI" id="CHEBI:83834"/>
        <dbReference type="EC" id="5.2.1.8"/>
    </reaction>
</comment>
<keyword evidence="1" id="KW-0697">Rotamase</keyword>
<dbReference type="AlphaFoldDB" id="J7G2V3"/>
<gene>
    <name evidence="3" type="ORF">CMESO_173</name>
</gene>
<dbReference type="GO" id="GO:0003755">
    <property type="term" value="F:peptidyl-prolyl cis-trans isomerase activity"/>
    <property type="evidence" value="ECO:0007669"/>
    <property type="project" value="UniProtKB-KW"/>
</dbReference>
<proteinExistence type="predicted"/>
<organism evidence="3 4">
    <name type="scientific">Chroomonas mesostigmatica CCMP1168</name>
    <dbReference type="NCBI Taxonomy" id="1195612"/>
    <lineage>
        <taxon>Eukaryota</taxon>
        <taxon>Cryptophyceae</taxon>
        <taxon>Pyrenomonadales</taxon>
        <taxon>Chroomonadaceae</taxon>
        <taxon>Chroomonas</taxon>
    </lineage>
</organism>
<evidence type="ECO:0000313" key="3">
    <source>
        <dbReference type="EMBL" id="AFP65359.1"/>
    </source>
</evidence>
<keyword evidence="3" id="KW-0542">Nucleomorph</keyword>
<dbReference type="EMBL" id="CP003680">
    <property type="protein sequence ID" value="AFP65359.1"/>
    <property type="molecule type" value="Genomic_DNA"/>
</dbReference>
<dbReference type="SUPFAM" id="SSF54534">
    <property type="entry name" value="FKBP-like"/>
    <property type="match status" value="1"/>
</dbReference>
<dbReference type="InterPro" id="IPR044197">
    <property type="entry name" value="FKBP17-1-like"/>
</dbReference>
<dbReference type="PROSITE" id="PS50059">
    <property type="entry name" value="FKBP_PPIASE"/>
    <property type="match status" value="1"/>
</dbReference>
<reference evidence="3 4" key="1">
    <citation type="journal article" date="2012" name="Genome Biol. Evol.">
        <title>Nucleomorph genome sequence of the cryptophyte alga Chroomonas mesostigmatica CCMP1168 reveals lineage-specific gene loss and genome complexity.</title>
        <authorList>
            <person name="Moore C.E."/>
            <person name="Curtis B."/>
            <person name="Mills T."/>
            <person name="Tanifuji G."/>
            <person name="Archibald J.M."/>
        </authorList>
    </citation>
    <scope>NUCLEOTIDE SEQUENCE [LARGE SCALE GENOMIC DNA]</scope>
    <source>
        <strain evidence="3 4">CCMP1168</strain>
    </source>
</reference>
<dbReference type="PANTHER" id="PTHR47860:SF1">
    <property type="entry name" value="PEPTIDYL-PROLYL CIS-TRANS ISOMERASE FKBP17-1, CHLOROPLASTIC"/>
    <property type="match status" value="1"/>
</dbReference>
<geneLocation type="nucleomorph" evidence="3"/>
<dbReference type="Gene3D" id="3.10.50.40">
    <property type="match status" value="1"/>
</dbReference>